<feature type="compositionally biased region" description="Basic and acidic residues" evidence="1">
    <location>
        <begin position="237"/>
        <end position="251"/>
    </location>
</feature>
<protein>
    <submittedName>
        <fullName evidence="2">Uncharacterized protein</fullName>
    </submittedName>
</protein>
<feature type="region of interest" description="Disordered" evidence="1">
    <location>
        <begin position="237"/>
        <end position="262"/>
    </location>
</feature>
<name>A0A803QNM0_CANSA</name>
<evidence type="ECO:0000256" key="1">
    <source>
        <dbReference type="SAM" id="MobiDB-lite"/>
    </source>
</evidence>
<feature type="compositionally biased region" description="Basic and acidic residues" evidence="1">
    <location>
        <begin position="85"/>
        <end position="96"/>
    </location>
</feature>
<feature type="compositionally biased region" description="Acidic residues" evidence="1">
    <location>
        <begin position="97"/>
        <end position="111"/>
    </location>
</feature>
<reference evidence="2" key="1">
    <citation type="submission" date="2021-03" db="UniProtKB">
        <authorList>
            <consortium name="EnsemblPlants"/>
        </authorList>
    </citation>
    <scope>IDENTIFICATION</scope>
</reference>
<feature type="region of interest" description="Disordered" evidence="1">
    <location>
        <begin position="85"/>
        <end position="115"/>
    </location>
</feature>
<sequence length="377" mass="42523">MLDSGGGAFPDEQNKSASFIRTSISKEEVRVARDARLGSLSTNEIDMMVQELPKPGTIEIHDSESTVSAPKHLTHSRHVPDIEVKKMGEDWEVPDRESEEEENAEASETDSVDNAQLNEPFSCEALVSRVPKSNLHTFIRLNLLRLRTMAPSASQRPHLPFTNPAIIPTEDVVVSVPILCYRPVQHVLDLARKEIVEVLGSLSVQDRDWQLLCTNAKLREHKLIPEDASLHLEPVYKEPSKKQKERIDKRLSKQTSRPTSEMTFLKQAPLLNRKPKARTVTTSPIIPQKRKSEAVKTRVADSSKKQVKGTPPKKLMLRSTKLASQFIAMFSKAFVASTKEVDLLRKHNTLLQENVRKLKLDATSKEKDVKNLQKAKE</sequence>
<dbReference type="Gramene" id="evm.model.10.394">
    <property type="protein sequence ID" value="cds.evm.model.10.394"/>
    <property type="gene ID" value="evm.TU.10.394"/>
</dbReference>
<dbReference type="EMBL" id="UZAU01000797">
    <property type="status" value="NOT_ANNOTATED_CDS"/>
    <property type="molecule type" value="Genomic_DNA"/>
</dbReference>
<feature type="region of interest" description="Disordered" evidence="1">
    <location>
        <begin position="1"/>
        <end position="25"/>
    </location>
</feature>
<proteinExistence type="predicted"/>
<dbReference type="Proteomes" id="UP000596661">
    <property type="component" value="Unassembled WGS sequence"/>
</dbReference>
<evidence type="ECO:0000313" key="3">
    <source>
        <dbReference type="Proteomes" id="UP000596661"/>
    </source>
</evidence>
<dbReference type="EnsemblPlants" id="evm.model.10.394">
    <property type="protein sequence ID" value="cds.evm.model.10.394"/>
    <property type="gene ID" value="evm.TU.10.394"/>
</dbReference>
<organism evidence="2 3">
    <name type="scientific">Cannabis sativa</name>
    <name type="common">Hemp</name>
    <name type="synonym">Marijuana</name>
    <dbReference type="NCBI Taxonomy" id="3483"/>
    <lineage>
        <taxon>Eukaryota</taxon>
        <taxon>Viridiplantae</taxon>
        <taxon>Streptophyta</taxon>
        <taxon>Embryophyta</taxon>
        <taxon>Tracheophyta</taxon>
        <taxon>Spermatophyta</taxon>
        <taxon>Magnoliopsida</taxon>
        <taxon>eudicotyledons</taxon>
        <taxon>Gunneridae</taxon>
        <taxon>Pentapetalae</taxon>
        <taxon>rosids</taxon>
        <taxon>fabids</taxon>
        <taxon>Rosales</taxon>
        <taxon>Cannabaceae</taxon>
        <taxon>Cannabis</taxon>
    </lineage>
</organism>
<accession>A0A803QNM0</accession>
<evidence type="ECO:0000313" key="2">
    <source>
        <dbReference type="EnsemblPlants" id="cds.evm.model.10.394"/>
    </source>
</evidence>
<dbReference type="AlphaFoldDB" id="A0A803QNM0"/>
<keyword evidence="3" id="KW-1185">Reference proteome</keyword>
<feature type="compositionally biased region" description="Polar residues" evidence="1">
    <location>
        <begin position="253"/>
        <end position="262"/>
    </location>
</feature>